<feature type="transmembrane region" description="Helical" evidence="1">
    <location>
        <begin position="227"/>
        <end position="250"/>
    </location>
</feature>
<reference evidence="3 4" key="1">
    <citation type="submission" date="2024-02" db="EMBL/GenBank/DDBJ databases">
        <title>De novo assembly and annotation of 12 fungi associated with fruit tree decline syndrome in Ontario, Canada.</title>
        <authorList>
            <person name="Sulman M."/>
            <person name="Ellouze W."/>
            <person name="Ilyukhin E."/>
        </authorList>
    </citation>
    <scope>NUCLEOTIDE SEQUENCE [LARGE SCALE GENOMIC DNA]</scope>
    <source>
        <strain evidence="3 4">M42-189</strain>
    </source>
</reference>
<dbReference type="Pfam" id="PF20237">
    <property type="entry name" value="DUF6594"/>
    <property type="match status" value="1"/>
</dbReference>
<protein>
    <recommendedName>
        <fullName evidence="2">DUF6594 domain-containing protein</fullName>
    </recommendedName>
</protein>
<gene>
    <name evidence="3" type="ORF">SLS60_002755</name>
</gene>
<proteinExistence type="predicted"/>
<evidence type="ECO:0000313" key="4">
    <source>
        <dbReference type="Proteomes" id="UP001521785"/>
    </source>
</evidence>
<sequence length="305" mass="34158">MATPITSPTSTESKLTTETFRKCWTASTADNNLTLHGFRRFKTTHLINLRLLESEIAEMDHAIYQAGISLGISPSPTDRLGLRHSKKDANVPNIEDTITPEFTATLRDLLKQYDTPVLTESCYADDALQAFNNIMAMETFALIDDEKQASARDDLNLHEVYKTRLLRVDLGTRARTDPFQRWLHRYLRAFRYWSLSQRSENNTEGLGSLLGSHCRWSYQDTILIAEVVGRVTTALLTAVFLVIPLAILSHQPSKNVQLVVVSVWFLVLSFLVALFLKVSSFEMMAVAAAYAAVLSVFVSNVPGNG</sequence>
<dbReference type="Proteomes" id="UP001521785">
    <property type="component" value="Unassembled WGS sequence"/>
</dbReference>
<keyword evidence="4" id="KW-1185">Reference proteome</keyword>
<keyword evidence="1" id="KW-1133">Transmembrane helix</keyword>
<evidence type="ECO:0000259" key="2">
    <source>
        <dbReference type="Pfam" id="PF20237"/>
    </source>
</evidence>
<comment type="caution">
    <text evidence="3">The sequence shown here is derived from an EMBL/GenBank/DDBJ whole genome shotgun (WGS) entry which is preliminary data.</text>
</comment>
<evidence type="ECO:0000256" key="1">
    <source>
        <dbReference type="SAM" id="Phobius"/>
    </source>
</evidence>
<feature type="domain" description="DUF6594" evidence="2">
    <location>
        <begin position="32"/>
        <end position="294"/>
    </location>
</feature>
<keyword evidence="1" id="KW-0812">Transmembrane</keyword>
<feature type="transmembrane region" description="Helical" evidence="1">
    <location>
        <begin position="256"/>
        <end position="276"/>
    </location>
</feature>
<keyword evidence="1" id="KW-0472">Membrane</keyword>
<feature type="transmembrane region" description="Helical" evidence="1">
    <location>
        <begin position="283"/>
        <end position="301"/>
    </location>
</feature>
<accession>A0ABR3RTQ8</accession>
<dbReference type="InterPro" id="IPR046529">
    <property type="entry name" value="DUF6594"/>
</dbReference>
<evidence type="ECO:0000313" key="3">
    <source>
        <dbReference type="EMBL" id="KAL1607817.1"/>
    </source>
</evidence>
<dbReference type="EMBL" id="JAKJXO020000003">
    <property type="protein sequence ID" value="KAL1607817.1"/>
    <property type="molecule type" value="Genomic_DNA"/>
</dbReference>
<organism evidence="3 4">
    <name type="scientific">Paraconiothyrium brasiliense</name>
    <dbReference type="NCBI Taxonomy" id="300254"/>
    <lineage>
        <taxon>Eukaryota</taxon>
        <taxon>Fungi</taxon>
        <taxon>Dikarya</taxon>
        <taxon>Ascomycota</taxon>
        <taxon>Pezizomycotina</taxon>
        <taxon>Dothideomycetes</taxon>
        <taxon>Pleosporomycetidae</taxon>
        <taxon>Pleosporales</taxon>
        <taxon>Massarineae</taxon>
        <taxon>Didymosphaeriaceae</taxon>
        <taxon>Paraconiothyrium</taxon>
    </lineage>
</organism>
<name>A0ABR3RTQ8_9PLEO</name>